<keyword evidence="4" id="KW-0493">Microtubule</keyword>
<dbReference type="InterPro" id="IPR043157">
    <property type="entry name" value="Dynein_AAA1S"/>
</dbReference>
<dbReference type="InterPro" id="IPR004273">
    <property type="entry name" value="Dynein_heavy_D6_P-loop"/>
</dbReference>
<evidence type="ECO:0000256" key="11">
    <source>
        <dbReference type="ARBA" id="ARBA00023175"/>
    </source>
</evidence>
<keyword evidence="12" id="KW-0206">Cytoskeleton</keyword>
<dbReference type="GO" id="GO:0097729">
    <property type="term" value="C:9+2 motile cilium"/>
    <property type="evidence" value="ECO:0007669"/>
    <property type="project" value="UniProtKB-ARBA"/>
</dbReference>
<evidence type="ECO:0000256" key="3">
    <source>
        <dbReference type="ARBA" id="ARBA00022490"/>
    </source>
</evidence>
<dbReference type="FunFam" id="3.40.50.300:FF:001221">
    <property type="entry name" value="Axonemal dynein heavy chain 8"/>
    <property type="match status" value="1"/>
</dbReference>
<keyword evidence="6" id="KW-0547">Nucleotide-binding</keyword>
<dbReference type="InterPro" id="IPR035706">
    <property type="entry name" value="AAA_9"/>
</dbReference>
<dbReference type="Gene3D" id="1.20.140.100">
    <property type="entry name" value="Dynein heavy chain, N-terminal domain 2"/>
    <property type="match status" value="1"/>
</dbReference>
<keyword evidence="10" id="KW-0969">Cilium</keyword>
<keyword evidence="7" id="KW-0067">ATP-binding</keyword>
<dbReference type="InterPro" id="IPR013602">
    <property type="entry name" value="Dynein_heavy_linker"/>
</dbReference>
<dbReference type="FunFam" id="3.40.50.300:FF:002141">
    <property type="entry name" value="Dynein heavy chain"/>
    <property type="match status" value="1"/>
</dbReference>
<dbReference type="InterPro" id="IPR026983">
    <property type="entry name" value="DHC"/>
</dbReference>
<evidence type="ECO:0000256" key="1">
    <source>
        <dbReference type="ARBA" id="ARBA00004430"/>
    </source>
</evidence>
<dbReference type="GO" id="GO:0007018">
    <property type="term" value="P:microtubule-based movement"/>
    <property type="evidence" value="ECO:0007669"/>
    <property type="project" value="InterPro"/>
</dbReference>
<dbReference type="SUPFAM" id="SSF52540">
    <property type="entry name" value="P-loop containing nucleoside triphosphate hydrolases"/>
    <property type="match status" value="4"/>
</dbReference>
<feature type="coiled-coil region" evidence="14">
    <location>
        <begin position="2388"/>
        <end position="2429"/>
    </location>
</feature>
<proteinExistence type="inferred from homology"/>
<dbReference type="Gene3D" id="1.20.920.30">
    <property type="match status" value="1"/>
</dbReference>
<keyword evidence="5" id="KW-0677">Repeat</keyword>
<evidence type="ECO:0000256" key="10">
    <source>
        <dbReference type="ARBA" id="ARBA00023069"/>
    </source>
</evidence>
<dbReference type="Gene3D" id="6.10.140.1060">
    <property type="match status" value="1"/>
</dbReference>
<dbReference type="InterPro" id="IPR041589">
    <property type="entry name" value="DNAH3_AAA_lid_1"/>
</dbReference>
<dbReference type="FunFam" id="3.40.50.300:FF:000044">
    <property type="entry name" value="Dynein heavy chain 5, axonemal"/>
    <property type="match status" value="1"/>
</dbReference>
<dbReference type="InterPro" id="IPR035699">
    <property type="entry name" value="AAA_6"/>
</dbReference>
<dbReference type="Pfam" id="PF03028">
    <property type="entry name" value="Dynein_heavy"/>
    <property type="match status" value="1"/>
</dbReference>
<dbReference type="Gene3D" id="1.20.920.20">
    <property type="match status" value="1"/>
</dbReference>
<keyword evidence="9 14" id="KW-0175">Coiled coil</keyword>
<dbReference type="InterPro" id="IPR042222">
    <property type="entry name" value="Dynein_2_N"/>
</dbReference>
<dbReference type="GO" id="GO:0051959">
    <property type="term" value="F:dynein light intermediate chain binding"/>
    <property type="evidence" value="ECO:0007669"/>
    <property type="project" value="InterPro"/>
</dbReference>
<dbReference type="FunFam" id="1.10.8.1220:FF:000001">
    <property type="entry name" value="Dynein axonemal heavy chain 5"/>
    <property type="match status" value="1"/>
</dbReference>
<dbReference type="Pfam" id="PF17852">
    <property type="entry name" value="Dynein_AAA_lid"/>
    <property type="match status" value="1"/>
</dbReference>
<dbReference type="PANTHER" id="PTHR46532">
    <property type="entry name" value="MALE FERTILITY FACTOR KL5"/>
    <property type="match status" value="1"/>
</dbReference>
<comment type="similarity">
    <text evidence="2">Belongs to the dynein heavy chain family.</text>
</comment>
<evidence type="ECO:0000256" key="13">
    <source>
        <dbReference type="ARBA" id="ARBA00023273"/>
    </source>
</evidence>
<dbReference type="Gene3D" id="3.40.50.300">
    <property type="entry name" value="P-loop containing nucleotide triphosphate hydrolases"/>
    <property type="match status" value="5"/>
</dbReference>
<dbReference type="Pfam" id="PF12774">
    <property type="entry name" value="AAA_6"/>
    <property type="match status" value="1"/>
</dbReference>
<dbReference type="PANTHER" id="PTHR46532:SF4">
    <property type="entry name" value="AAA+ ATPASE DOMAIN-CONTAINING PROTEIN"/>
    <property type="match status" value="1"/>
</dbReference>
<keyword evidence="3" id="KW-0963">Cytoplasm</keyword>
<feature type="domain" description="AAA+ ATPase" evidence="15">
    <location>
        <begin position="1546"/>
        <end position="1694"/>
    </location>
</feature>
<feature type="domain" description="AAA+ ATPase" evidence="15">
    <location>
        <begin position="1218"/>
        <end position="1373"/>
    </location>
</feature>
<dbReference type="FunFam" id="1.20.140.100:FF:000003">
    <property type="entry name" value="Dynein, axonemal, heavy chain 5"/>
    <property type="match status" value="1"/>
</dbReference>
<dbReference type="Gene3D" id="1.20.58.1120">
    <property type="match status" value="1"/>
</dbReference>
<dbReference type="FunFam" id="1.20.920.30:FF:000002">
    <property type="entry name" value="Dynein axonemal heavy chain 3"/>
    <property type="match status" value="1"/>
</dbReference>
<dbReference type="FunFam" id="3.20.180.20:FF:000001">
    <property type="entry name" value="Dynein axonemal heavy chain 5"/>
    <property type="match status" value="1"/>
</dbReference>
<dbReference type="FunFam" id="3.40.50.300:FF:001080">
    <property type="entry name" value="Dynein, axonemal, heavy chain 5"/>
    <property type="match status" value="1"/>
</dbReference>
<dbReference type="Pfam" id="PF12781">
    <property type="entry name" value="AAA_9"/>
    <property type="match status" value="1"/>
</dbReference>
<evidence type="ECO:0000256" key="6">
    <source>
        <dbReference type="ARBA" id="ARBA00022741"/>
    </source>
</evidence>
<evidence type="ECO:0000256" key="5">
    <source>
        <dbReference type="ARBA" id="ARBA00022737"/>
    </source>
</evidence>
<sequence length="3062" mass="350741">MFIVRPSIEVMQDILVQEVVFPALLVFNRVHRMIDVMREDEGGEKFADQTVLTRPAKIERHLRTFMQYEEFHKYLYWVSNVLVNCKIVVYTYISIMYLQFSWLFAEKIGALVKMLILSRPSAKTLYYILRGVERTIPLFRSLPSWMDVGPFRIDVRVIRNDIMDRFRQWYPVLLDLIYSDWARKVTRIDNYLVMHIRMLKSPIRDIVDIKRKIKAMQDGRDNIFILDKVIRHVSRVFLLIRDRIRENKDLRVQMSTEVTLKLRKFRRKMDLINKLAVTADDQLIEVQDEFAASVLKKSALFAAKVHKFEKEFELRGPLDVKVSHDVTCARFFVLKPTLLALYDEYVLLRDAQVLFGQPIQTYPILSERQEQFKILEKVFGMFLQVKSTLEEYYKIPWTSVDIDKIKVEVGDLQNRLTKVPDDMRNYRVFEYIERQVNDFYETIPLLTLIADKSMLPRHFERIGVLTGRPFDVESPECTLGKILEAKIFQFKEDVEDICISSVKEKDIETKLIQVIGEWTVNNLSFSAFKDKGDLFLKPVETLELVALIEDSVMTMASLAANRYNIPFKAQILEWLKKFIDALEILESWLNIQNIWGYLEAVYAEDEISRQLPEEAAKFKLTDERFVNLILKAQAAPNAIEACTSDPKMKRELNGIGIELEQCQKSLSGYLEQKRSLFPRFFFVSDPTLLEILSQGSDSHMIRSHLLDVFENIAEINWNPNRYDLIEGIISQEQQALKLTTPVLATGGVEMWLNNLLKQSRNSLSASIMECWEFMKLREFQKILEMTLEFIAQVGLLGVQVYWTYRSEYGLVMSAENTRIMRSVNDEFLAVLNTFIDQTTQDLTKVERTKYETLVTIHVHQRDIFGEMVDLKVKTLTDFQWLKQARFYIDDEACTCSVKITDVSFQYQMEFLGCQERLVVTPLTDRCYITCAQAISMNLGAAPAGPAGTGKTETTKDMGRTLGKYVVVFNCSDQMDFRGLGRIFKGLAQSGSWGCFDEFNRIELPVLSVAAQQIGLLLTARKDKQAKFIFSDGDECVLNPELGLFITMNPGYAGRQELPENIKYQFRSMSMMVPDRQIIKRVRLAASGFKDNVFLARKFFTLYALCEEQLSKQVHYDFGLRNILSVLRTLGSQKRADPSQSEEKVVMRVLRDMNLSKLVDEDEPLFLSLIDDLFLGLTLPSSSYADLQKAIEKSCLQFNYVNYPSWNLKVVQMYETSLVRHGLMLLGPTGAGKSCIIRTLMQSLTTCGVVTKEMRMNPKAITAPQMFGKLDVATNDWTDGIFSVLWRRCHKIDKSQMTWLILDGPVDAVWIENLNSVLDDNKTLTLANGDRIKMAVNSKLVFEPDNVDNASPATVSRMGMTFVSSSVLPWRPCFEGWCKTRPIEETRILAPLIGSIYADLLALLQTKLKPKMNLLEALYIRQTCDMLCGLIQDPKEPTPRRLEKEHYEKCLMFALMWSVGAVLEMDDRKKFQEFVMNHKSKLNWPKPVGEDTIFEFKVTDSGNWEHWNSSIGEYLYPAKTVPDFLEILVPNVDNVRTNYLISTIARIEKAVLLIGEPGTAKTVMVKGYMKTFDPDIRLSKSFNFSSATTPNMVQRIIESYIEKRVGTTYGPPNFRKMTIFIDDISMPVFNDWGDQVTNEITRQLMEQGGFFSLEKPGEFAQVLDIHILAAMIHPGGGRNDIPPRLKRRFCIFNCTLPSNNSMDRIFSVIGQGYFSAVRFSRDIVDFLPHFVGLTRTCWQQTKLKMLPTPAKFHYIFNLRDLSRIWQGMCIIRGSECKNASTLYKLWRHECMRTISDRFVSQEERDWFANCLETNAKKMLPKYDSLDTKEAIFVDFLREAPEPVGDEVPLAPKIYELVPNPEALAKVLRYYQKQYNADTKGLPMDLVFFKDFVYHLIIISRIIRTPKGNALLVGVGGSGKQSVTRLATLIANYTMKQIVMTRSYNVGSLMEDIKLLYRISGYDGTGVTFIFTDNDIKEETFLEPINNILSSGEVANLFTKEELDEMLVGLVPAMKKVDSKRPPTADNLYDFLIFRAKNNLHITLCFSPVGEKFRSRALKFPGLVSGCTVDWYYKWPADALAAVSNHFLSAFDITGTQKTIDSLMHMLGDAHSIVNNTLDEYFERYRRRSFVTPKSFLCFLESFKVLYAERRKKIDKDATQREIGLKKLEEAAVSVAELKKDLILKEKDIATASKAAEDIFRSVSIKASAAEKIKSEVESVKNSAQEIVDAIAVDKKIAEGKLKAAEPALAAAELALATIKPADITTVKALKTPPYMIQVIMDCVLILNKEKLIPYEAYPDSNPPFMKPSWADAGRLLNNAKFLPNLINFKKDCITDEIIDLLTPYMAWPNYTIESAQSSCGQVAGLLAWTVAMKEFFKVNKEVLPLKANLAAQQILLEKALSEKENAEAILREKNKELAAAKAQLDGASAIQRDMMDLGQKCSNKMNAATGLITGLGGEKIRWTAQAIAFRNQALALAGDILVLGGFLCYAGVFNAEYRNIIRDRWYKALVIREVPFTRGLQIIENLVDNPTISEWNLQGLPTDDLSTQNGIVVNQASRYPLLIDPQSQGITWIKNREKDNDLIITTITHKYFRQHMEDALVGGRPILIADIVEELDPVLDNVLEKNFIRQGTKWKCRLGDKDLEILPYQFKLYITTKLANPCYTPEVCARCSVIDFTVTTKGLEDQLLARVILKERKDLELESLRLLKDVAANRRITMDLEQGLLLKLTTVKGSLVDDDSMLKTLNHTKETSIAIEHRIREAYSGMDSISQTREQYRPVANRGSILYFLVCDMSKVNYMYQTSLNQFLTRFDHSLENSQKTERVNERIDNIIDYLTDDVFRYKVRGLYEEHKYMFPLLLTLRVDLERKRIAYNEFNFLLKGGAALDLNKCPHKPASWITDISWLNLVEITKLPEFTDLLDQIKHSDASWKDWYMTASPEQEIIPKYNNLKPFHRLLIVRAWCPDRTLTESKKYVTDSLGPQFADPVIFSIETMVQESRPRTPLINFLSMGSDPTVEIEELAKRQLVNCQSISMGQAQEIHARKLIDAFVVQGYALVCGAPTVP</sequence>
<dbReference type="Gene3D" id="1.10.8.1220">
    <property type="match status" value="1"/>
</dbReference>
<dbReference type="InterPro" id="IPR027417">
    <property type="entry name" value="P-loop_NTPase"/>
</dbReference>
<dbReference type="Pfam" id="PF12777">
    <property type="entry name" value="MT"/>
    <property type="match status" value="1"/>
</dbReference>
<keyword evidence="13" id="KW-0966">Cell projection</keyword>
<dbReference type="GO" id="GO:0005858">
    <property type="term" value="C:axonemal dynein complex"/>
    <property type="evidence" value="ECO:0007669"/>
    <property type="project" value="TreeGrafter"/>
</dbReference>
<dbReference type="InterPro" id="IPR041466">
    <property type="entry name" value="Dynein_AAA5_ext"/>
</dbReference>
<evidence type="ECO:0000256" key="12">
    <source>
        <dbReference type="ARBA" id="ARBA00023212"/>
    </source>
</evidence>
<reference evidence="16" key="1">
    <citation type="submission" date="2021-05" db="EMBL/GenBank/DDBJ databases">
        <authorList>
            <person name="Alioto T."/>
            <person name="Alioto T."/>
            <person name="Gomez Garrido J."/>
        </authorList>
    </citation>
    <scope>NUCLEOTIDE SEQUENCE</scope>
</reference>
<dbReference type="InterPro" id="IPR003593">
    <property type="entry name" value="AAA+_ATPase"/>
</dbReference>
<dbReference type="Gene3D" id="1.10.472.130">
    <property type="match status" value="1"/>
</dbReference>
<dbReference type="Pfam" id="PF12775">
    <property type="entry name" value="AAA_7"/>
    <property type="match status" value="1"/>
</dbReference>
<dbReference type="GO" id="GO:0008569">
    <property type="term" value="F:minus-end-directed microtubule motor activity"/>
    <property type="evidence" value="ECO:0007669"/>
    <property type="project" value="InterPro"/>
</dbReference>
<evidence type="ECO:0000313" key="16">
    <source>
        <dbReference type="EMBL" id="CAG6724716.1"/>
    </source>
</evidence>
<dbReference type="Gene3D" id="1.10.8.710">
    <property type="match status" value="1"/>
</dbReference>
<dbReference type="GO" id="GO:0005524">
    <property type="term" value="F:ATP binding"/>
    <property type="evidence" value="ECO:0007669"/>
    <property type="project" value="UniProtKB-KW"/>
</dbReference>
<protein>
    <submittedName>
        <fullName evidence="16">Dynein heavy chain 8, axonemal</fullName>
    </submittedName>
</protein>
<evidence type="ECO:0000259" key="15">
    <source>
        <dbReference type="SMART" id="SM00382"/>
    </source>
</evidence>
<keyword evidence="11" id="KW-0505">Motor protein</keyword>
<dbReference type="InterPro" id="IPR024743">
    <property type="entry name" value="Dynein_HC_stalk"/>
</dbReference>
<evidence type="ECO:0000256" key="8">
    <source>
        <dbReference type="ARBA" id="ARBA00023017"/>
    </source>
</evidence>
<dbReference type="SMART" id="SM00382">
    <property type="entry name" value="AAA"/>
    <property type="match status" value="3"/>
</dbReference>
<dbReference type="FunFam" id="3.40.50.300:FF:000049">
    <property type="entry name" value="Dynein, axonemal, heavy chain 5"/>
    <property type="match status" value="1"/>
</dbReference>
<evidence type="ECO:0000256" key="2">
    <source>
        <dbReference type="ARBA" id="ARBA00008887"/>
    </source>
</evidence>
<evidence type="ECO:0000256" key="7">
    <source>
        <dbReference type="ARBA" id="ARBA00022840"/>
    </source>
</evidence>
<dbReference type="GO" id="GO:0005874">
    <property type="term" value="C:microtubule"/>
    <property type="evidence" value="ECO:0007669"/>
    <property type="project" value="UniProtKB-KW"/>
</dbReference>
<feature type="domain" description="AAA+ ATPase" evidence="15">
    <location>
        <begin position="936"/>
        <end position="1082"/>
    </location>
</feature>
<dbReference type="InterPro" id="IPR042228">
    <property type="entry name" value="Dynein_linker_3"/>
</dbReference>
<dbReference type="InterPro" id="IPR024317">
    <property type="entry name" value="Dynein_heavy_chain_D4_dom"/>
</dbReference>
<dbReference type="Pfam" id="PF12780">
    <property type="entry name" value="AAA_8"/>
    <property type="match status" value="1"/>
</dbReference>
<dbReference type="GO" id="GO:0045505">
    <property type="term" value="F:dynein intermediate chain binding"/>
    <property type="evidence" value="ECO:0007669"/>
    <property type="project" value="InterPro"/>
</dbReference>
<name>A0A8D8VFP0_9HEMI</name>
<keyword evidence="8" id="KW-0243">Dynein</keyword>
<organism evidence="16">
    <name type="scientific">Cacopsylla melanoneura</name>
    <dbReference type="NCBI Taxonomy" id="428564"/>
    <lineage>
        <taxon>Eukaryota</taxon>
        <taxon>Metazoa</taxon>
        <taxon>Ecdysozoa</taxon>
        <taxon>Arthropoda</taxon>
        <taxon>Hexapoda</taxon>
        <taxon>Insecta</taxon>
        <taxon>Pterygota</taxon>
        <taxon>Neoptera</taxon>
        <taxon>Paraneoptera</taxon>
        <taxon>Hemiptera</taxon>
        <taxon>Sternorrhyncha</taxon>
        <taxon>Psylloidea</taxon>
        <taxon>Psyllidae</taxon>
        <taxon>Psyllinae</taxon>
        <taxon>Cacopsylla</taxon>
    </lineage>
</organism>
<comment type="subcellular location">
    <subcellularLocation>
        <location evidence="1">Cytoplasm</location>
        <location evidence="1">Cytoskeleton</location>
        <location evidence="1">Cilium axoneme</location>
    </subcellularLocation>
</comment>
<evidence type="ECO:0000256" key="9">
    <source>
        <dbReference type="ARBA" id="ARBA00023054"/>
    </source>
</evidence>
<dbReference type="Pfam" id="PF08393">
    <property type="entry name" value="DHC_N2"/>
    <property type="match status" value="1"/>
</dbReference>
<dbReference type="Gene3D" id="1.10.287.2620">
    <property type="match status" value="1"/>
</dbReference>
<accession>A0A8D8VFP0</accession>
<dbReference type="Pfam" id="PF17857">
    <property type="entry name" value="AAA_lid_1"/>
    <property type="match status" value="1"/>
</dbReference>
<dbReference type="Gene3D" id="3.20.180.20">
    <property type="entry name" value="Dynein heavy chain, N-terminal domain 2"/>
    <property type="match status" value="1"/>
</dbReference>
<dbReference type="FunFam" id="1.10.8.710:FF:000003">
    <property type="entry name" value="Dynein axonemal heavy chain 5"/>
    <property type="match status" value="1"/>
</dbReference>
<dbReference type="EMBL" id="HBUF01368158">
    <property type="protein sequence ID" value="CAG6724716.1"/>
    <property type="molecule type" value="Transcribed_RNA"/>
</dbReference>
<evidence type="ECO:0000256" key="4">
    <source>
        <dbReference type="ARBA" id="ARBA00022701"/>
    </source>
</evidence>
<evidence type="ECO:0000256" key="14">
    <source>
        <dbReference type="SAM" id="Coils"/>
    </source>
</evidence>